<comment type="caution">
    <text evidence="7">The sequence shown here is derived from an EMBL/GenBank/DDBJ whole genome shotgun (WGS) entry which is preliminary data.</text>
</comment>
<dbReference type="RefSeq" id="WP_188157831.1">
    <property type="nucleotide sequence ID" value="NZ_BMGH01000001.1"/>
</dbReference>
<evidence type="ECO:0000256" key="6">
    <source>
        <dbReference type="SAM" id="Phobius"/>
    </source>
</evidence>
<sequence length="497" mass="51596">MDTDRTIGNATGSAAIRPAQRIGLIAGAVLFVAMLIIGAPDGLSRDAWIVASLTVLMATWWVTEAIPIPATALLPLVILPLSGVMPIEMAAIPYAHRVVLLLMGGFIIAKSVERWNLHSRIALNIVLRAGNSRAGLIAGFMAASALLSMWISNTATTIMLAPIALSVANSLGADDEDTTPFAIAILLAVAWSASIGGLGTPIGTPTNLIVISYLEQEFGLIITFDRWMMIGLPVVALLLPACWLVLTRWGVKLPRGTGKAGQAIIRQKRDALGPITTPEVRVLITFGAIASLWMFGRPLSALEIAGVTPFAGLDDYVTAILGAVVLFLIPSGSQTEKGARLLDWETAVQIPWGVVLLFGGGLALAAAISATGLAGWLGGQMSGVTALPLILVMLAMVVFVIFATELTSNVATASALLPVIGAIAAGGDMNPLLLAAPVGMAASCAFMLPIATGPNAIVFASGKIPIARMAMIGFKLNVLAIAIITLVVWLVAPLIFG</sequence>
<evidence type="ECO:0000256" key="1">
    <source>
        <dbReference type="ARBA" id="ARBA00004141"/>
    </source>
</evidence>
<proteinExistence type="predicted"/>
<feature type="transmembrane region" description="Helical" evidence="6">
    <location>
        <begin position="230"/>
        <end position="251"/>
    </location>
</feature>
<keyword evidence="8" id="KW-1185">Reference proteome</keyword>
<dbReference type="NCBIfam" id="TIGR00785">
    <property type="entry name" value="dass"/>
    <property type="match status" value="1"/>
</dbReference>
<dbReference type="PANTHER" id="PTHR10283">
    <property type="entry name" value="SOLUTE CARRIER FAMILY 13 MEMBER"/>
    <property type="match status" value="1"/>
</dbReference>
<dbReference type="EMBL" id="BMGH01000001">
    <property type="protein sequence ID" value="GGD17496.1"/>
    <property type="molecule type" value="Genomic_DNA"/>
</dbReference>
<keyword evidence="4 6" id="KW-1133">Transmembrane helix</keyword>
<feature type="transmembrane region" description="Helical" evidence="6">
    <location>
        <begin position="433"/>
        <end position="460"/>
    </location>
</feature>
<keyword evidence="3 6" id="KW-0812">Transmembrane</keyword>
<keyword evidence="5 6" id="KW-0472">Membrane</keyword>
<evidence type="ECO:0000256" key="5">
    <source>
        <dbReference type="ARBA" id="ARBA00023136"/>
    </source>
</evidence>
<reference evidence="7" key="1">
    <citation type="journal article" date="2014" name="Int. J. Syst. Evol. Microbiol.">
        <title>Complete genome sequence of Corynebacterium casei LMG S-19264T (=DSM 44701T), isolated from a smear-ripened cheese.</title>
        <authorList>
            <consortium name="US DOE Joint Genome Institute (JGI-PGF)"/>
            <person name="Walter F."/>
            <person name="Albersmeier A."/>
            <person name="Kalinowski J."/>
            <person name="Ruckert C."/>
        </authorList>
    </citation>
    <scope>NUCLEOTIDE SEQUENCE</scope>
    <source>
        <strain evidence="7">CGMCC 1.12921</strain>
    </source>
</reference>
<dbReference type="GO" id="GO:0015141">
    <property type="term" value="F:succinate transmembrane transporter activity"/>
    <property type="evidence" value="ECO:0007669"/>
    <property type="project" value="UniProtKB-ARBA"/>
</dbReference>
<feature type="transmembrane region" description="Helical" evidence="6">
    <location>
        <begin position="272"/>
        <end position="296"/>
    </location>
</feature>
<accession>A0A8J2Y4B8</accession>
<feature type="transmembrane region" description="Helical" evidence="6">
    <location>
        <begin position="134"/>
        <end position="161"/>
    </location>
</feature>
<evidence type="ECO:0000313" key="7">
    <source>
        <dbReference type="EMBL" id="GGD17496.1"/>
    </source>
</evidence>
<dbReference type="Pfam" id="PF00939">
    <property type="entry name" value="Na_sulph_symp"/>
    <property type="match status" value="1"/>
</dbReference>
<feature type="transmembrane region" description="Helical" evidence="6">
    <location>
        <begin position="316"/>
        <end position="333"/>
    </location>
</feature>
<feature type="transmembrane region" description="Helical" evidence="6">
    <location>
        <begin position="181"/>
        <end position="199"/>
    </location>
</feature>
<protein>
    <submittedName>
        <fullName evidence="7">Sodium-dependent dicarboxylate transporter SdcS</fullName>
    </submittedName>
</protein>
<evidence type="ECO:0000256" key="2">
    <source>
        <dbReference type="ARBA" id="ARBA00022448"/>
    </source>
</evidence>
<organism evidence="7 8">
    <name type="scientific">Aquisalinus flavus</name>
    <dbReference type="NCBI Taxonomy" id="1526572"/>
    <lineage>
        <taxon>Bacteria</taxon>
        <taxon>Pseudomonadati</taxon>
        <taxon>Pseudomonadota</taxon>
        <taxon>Alphaproteobacteria</taxon>
        <taxon>Parvularculales</taxon>
        <taxon>Parvularculaceae</taxon>
        <taxon>Aquisalinus</taxon>
    </lineage>
</organism>
<dbReference type="CDD" id="cd01115">
    <property type="entry name" value="SLC13_permease"/>
    <property type="match status" value="1"/>
</dbReference>
<evidence type="ECO:0000313" key="8">
    <source>
        <dbReference type="Proteomes" id="UP000613582"/>
    </source>
</evidence>
<comment type="subcellular location">
    <subcellularLocation>
        <location evidence="1">Membrane</location>
        <topology evidence="1">Multi-pass membrane protein</topology>
    </subcellularLocation>
</comment>
<evidence type="ECO:0000256" key="3">
    <source>
        <dbReference type="ARBA" id="ARBA00022692"/>
    </source>
</evidence>
<feature type="transmembrane region" description="Helical" evidence="6">
    <location>
        <begin position="383"/>
        <end position="403"/>
    </location>
</feature>
<dbReference type="AlphaFoldDB" id="A0A8J2Y4B8"/>
<dbReference type="PANTHER" id="PTHR10283:SF82">
    <property type="entry name" value="SOLUTE CARRIER FAMILY 13 MEMBER 2"/>
    <property type="match status" value="1"/>
</dbReference>
<feature type="transmembrane region" description="Helical" evidence="6">
    <location>
        <begin position="94"/>
        <end position="113"/>
    </location>
</feature>
<evidence type="ECO:0000256" key="4">
    <source>
        <dbReference type="ARBA" id="ARBA00022989"/>
    </source>
</evidence>
<keyword evidence="2" id="KW-0813">Transport</keyword>
<feature type="transmembrane region" description="Helical" evidence="6">
    <location>
        <begin position="21"/>
        <end position="40"/>
    </location>
</feature>
<feature type="transmembrane region" description="Helical" evidence="6">
    <location>
        <begin position="472"/>
        <end position="496"/>
    </location>
</feature>
<dbReference type="GO" id="GO:0005886">
    <property type="term" value="C:plasma membrane"/>
    <property type="evidence" value="ECO:0007669"/>
    <property type="project" value="TreeGrafter"/>
</dbReference>
<feature type="transmembrane region" description="Helical" evidence="6">
    <location>
        <begin position="354"/>
        <end position="377"/>
    </location>
</feature>
<gene>
    <name evidence="7" type="primary">sdcS</name>
    <name evidence="7" type="ORF">GCM10011342_27860</name>
</gene>
<dbReference type="InterPro" id="IPR001898">
    <property type="entry name" value="SLC13A/DASS"/>
</dbReference>
<dbReference type="Proteomes" id="UP000613582">
    <property type="component" value="Unassembled WGS sequence"/>
</dbReference>
<name>A0A8J2Y4B8_9PROT</name>
<dbReference type="PROSITE" id="PS01271">
    <property type="entry name" value="NA_SULFATE"/>
    <property type="match status" value="1"/>
</dbReference>
<dbReference type="InterPro" id="IPR031312">
    <property type="entry name" value="Na/sul_symport_CS"/>
</dbReference>
<feature type="transmembrane region" description="Helical" evidence="6">
    <location>
        <begin position="410"/>
        <end position="427"/>
    </location>
</feature>
<reference evidence="7" key="2">
    <citation type="submission" date="2020-09" db="EMBL/GenBank/DDBJ databases">
        <authorList>
            <person name="Sun Q."/>
            <person name="Zhou Y."/>
        </authorList>
    </citation>
    <scope>NUCLEOTIDE SEQUENCE</scope>
    <source>
        <strain evidence="7">CGMCC 1.12921</strain>
    </source>
</reference>